<dbReference type="PIRSF" id="PIRSF010521">
    <property type="entry name" value="DUF922_bac"/>
    <property type="match status" value="1"/>
</dbReference>
<feature type="signal peptide" evidence="2">
    <location>
        <begin position="1"/>
        <end position="26"/>
    </location>
</feature>
<evidence type="ECO:0000256" key="1">
    <source>
        <dbReference type="SAM" id="Coils"/>
    </source>
</evidence>
<evidence type="ECO:0000313" key="4">
    <source>
        <dbReference type="Proteomes" id="UP000295238"/>
    </source>
</evidence>
<organism evidence="3 4">
    <name type="scientific">Rhizobium deserti</name>
    <dbReference type="NCBI Taxonomy" id="2547961"/>
    <lineage>
        <taxon>Bacteria</taxon>
        <taxon>Pseudomonadati</taxon>
        <taxon>Pseudomonadota</taxon>
        <taxon>Alphaproteobacteria</taxon>
        <taxon>Hyphomicrobiales</taxon>
        <taxon>Rhizobiaceae</taxon>
        <taxon>Rhizobium/Agrobacterium group</taxon>
        <taxon>Rhizobium</taxon>
    </lineage>
</organism>
<feature type="coiled-coil region" evidence="1">
    <location>
        <begin position="126"/>
        <end position="176"/>
    </location>
</feature>
<comment type="caution">
    <text evidence="3">The sequence shown here is derived from an EMBL/GenBank/DDBJ whole genome shotgun (WGS) entry which is preliminary data.</text>
</comment>
<dbReference type="Pfam" id="PF06037">
    <property type="entry name" value="DUF922"/>
    <property type="match status" value="1"/>
</dbReference>
<protein>
    <submittedName>
        <fullName evidence="3">DUF922 domain-containing protein</fullName>
    </submittedName>
</protein>
<sequence>MFSRRGVQRLFGAVLLLCVVPATASAEPVITKTYSYFRIGGRTAEDLDRELEKRGPVTRNTGHRHPGATEIKFGGEVTYMDRGGRCSVGGARVTLRTRIILPRWSNRNRTTADLAFIWDTLSADIKRHEERHAEIARTHARQLERELLDLPSDGSCDALEKQVADTTRELLQVHDRQQLRFDQVEAANFDSRMMRLLRYHLEQKKN</sequence>
<dbReference type="RefSeq" id="WP_133315379.1">
    <property type="nucleotide sequence ID" value="NZ_SMTL01000002.1"/>
</dbReference>
<evidence type="ECO:0000256" key="2">
    <source>
        <dbReference type="SAM" id="SignalP"/>
    </source>
</evidence>
<gene>
    <name evidence="3" type="ORF">E2F50_07010</name>
</gene>
<dbReference type="EMBL" id="SMTL01000002">
    <property type="protein sequence ID" value="TDK36669.1"/>
    <property type="molecule type" value="Genomic_DNA"/>
</dbReference>
<reference evidence="3 4" key="1">
    <citation type="submission" date="2019-03" db="EMBL/GenBank/DDBJ databases">
        <title>Rhizobium sp. nov., an bacterium isolated from biocrust in Mu Us Desert.</title>
        <authorList>
            <person name="Lixiong L."/>
        </authorList>
    </citation>
    <scope>NUCLEOTIDE SEQUENCE [LARGE SCALE GENOMIC DNA]</scope>
    <source>
        <strain evidence="3 4">SPY-1</strain>
    </source>
</reference>
<keyword evidence="2" id="KW-0732">Signal</keyword>
<feature type="chain" id="PRO_5020706968" evidence="2">
    <location>
        <begin position="27"/>
        <end position="206"/>
    </location>
</feature>
<evidence type="ECO:0000313" key="3">
    <source>
        <dbReference type="EMBL" id="TDK36669.1"/>
    </source>
</evidence>
<keyword evidence="4" id="KW-1185">Reference proteome</keyword>
<dbReference type="AlphaFoldDB" id="A0A4R5UIW6"/>
<dbReference type="Proteomes" id="UP000295238">
    <property type="component" value="Unassembled WGS sequence"/>
</dbReference>
<proteinExistence type="predicted"/>
<keyword evidence="1" id="KW-0175">Coiled coil</keyword>
<dbReference type="OrthoDB" id="7888967at2"/>
<name>A0A4R5UIW6_9HYPH</name>
<dbReference type="InterPro" id="IPR010321">
    <property type="entry name" value="DUF922"/>
</dbReference>
<accession>A0A4R5UIW6</accession>